<reference evidence="1" key="2">
    <citation type="submission" date="2021-12" db="EMBL/GenBank/DDBJ databases">
        <title>Resequencing data analysis of finger millet.</title>
        <authorList>
            <person name="Hatakeyama M."/>
            <person name="Aluri S."/>
            <person name="Balachadran M.T."/>
            <person name="Sivarajan S.R."/>
            <person name="Poveda L."/>
            <person name="Shimizu-Inatsugi R."/>
            <person name="Schlapbach R."/>
            <person name="Sreeman S.M."/>
            <person name="Shimizu K.K."/>
        </authorList>
    </citation>
    <scope>NUCLEOTIDE SEQUENCE</scope>
</reference>
<keyword evidence="2" id="KW-1185">Reference proteome</keyword>
<accession>A0AAV5FCL9</accession>
<evidence type="ECO:0000313" key="2">
    <source>
        <dbReference type="Proteomes" id="UP001054889"/>
    </source>
</evidence>
<reference evidence="1" key="1">
    <citation type="journal article" date="2018" name="DNA Res.">
        <title>Multiple hybrid de novo genome assembly of finger millet, an orphan allotetraploid crop.</title>
        <authorList>
            <person name="Hatakeyama M."/>
            <person name="Aluri S."/>
            <person name="Balachadran M.T."/>
            <person name="Sivarajan S.R."/>
            <person name="Patrignani A."/>
            <person name="Gruter S."/>
            <person name="Poveda L."/>
            <person name="Shimizu-Inatsugi R."/>
            <person name="Baeten J."/>
            <person name="Francoijs K.J."/>
            <person name="Nataraja K.N."/>
            <person name="Reddy Y.A.N."/>
            <person name="Phadnis S."/>
            <person name="Ravikumar R.L."/>
            <person name="Schlapbach R."/>
            <person name="Sreeman S.M."/>
            <person name="Shimizu K.K."/>
        </authorList>
    </citation>
    <scope>NUCLEOTIDE SEQUENCE</scope>
</reference>
<dbReference type="AlphaFoldDB" id="A0AAV5FCL9"/>
<dbReference type="GO" id="GO:0015979">
    <property type="term" value="P:photosynthesis"/>
    <property type="evidence" value="ECO:0007669"/>
    <property type="project" value="InterPro"/>
</dbReference>
<comment type="caution">
    <text evidence="1">The sequence shown here is derived from an EMBL/GenBank/DDBJ whole genome shotgun (WGS) entry which is preliminary data.</text>
</comment>
<dbReference type="InterPro" id="IPR003687">
    <property type="entry name" value="PSII_PsbK"/>
</dbReference>
<protein>
    <submittedName>
        <fullName evidence="1">Uncharacterized protein</fullName>
    </submittedName>
</protein>
<name>A0AAV5FCL9_ELECO</name>
<dbReference type="Proteomes" id="UP001054889">
    <property type="component" value="Unassembled WGS sequence"/>
</dbReference>
<dbReference type="PANTHER" id="PTHR35325:SF1">
    <property type="entry name" value="PHOTOSYSTEM II REACTION CENTER PROTEIN K"/>
    <property type="match status" value="1"/>
</dbReference>
<organism evidence="1 2">
    <name type="scientific">Eleusine coracana subsp. coracana</name>
    <dbReference type="NCBI Taxonomy" id="191504"/>
    <lineage>
        <taxon>Eukaryota</taxon>
        <taxon>Viridiplantae</taxon>
        <taxon>Streptophyta</taxon>
        <taxon>Embryophyta</taxon>
        <taxon>Tracheophyta</taxon>
        <taxon>Spermatophyta</taxon>
        <taxon>Magnoliopsida</taxon>
        <taxon>Liliopsida</taxon>
        <taxon>Poales</taxon>
        <taxon>Poaceae</taxon>
        <taxon>PACMAD clade</taxon>
        <taxon>Chloridoideae</taxon>
        <taxon>Cynodonteae</taxon>
        <taxon>Eleusininae</taxon>
        <taxon>Eleusine</taxon>
    </lineage>
</organism>
<sequence>MLVRSNILSLTSICYNSGLYPTSFFLAKLLEAYTIFNPIMDEFLMPWLYIATLFVQ</sequence>
<dbReference type="EMBL" id="BQKI01000084">
    <property type="protein sequence ID" value="GJN32717.1"/>
    <property type="molecule type" value="Genomic_DNA"/>
</dbReference>
<evidence type="ECO:0000313" key="1">
    <source>
        <dbReference type="EMBL" id="GJN32717.1"/>
    </source>
</evidence>
<dbReference type="PANTHER" id="PTHR35325">
    <property type="match status" value="1"/>
</dbReference>
<proteinExistence type="predicted"/>
<dbReference type="GO" id="GO:0009539">
    <property type="term" value="C:photosystem II reaction center"/>
    <property type="evidence" value="ECO:0007669"/>
    <property type="project" value="InterPro"/>
</dbReference>
<gene>
    <name evidence="1" type="primary">gb21240</name>
    <name evidence="1" type="ORF">PR202_gb21240</name>
</gene>